<dbReference type="Pfam" id="PF10926">
    <property type="entry name" value="DUF2800"/>
    <property type="match status" value="1"/>
</dbReference>
<dbReference type="InterPro" id="IPR021229">
    <property type="entry name" value="DUF2800"/>
</dbReference>
<gene>
    <name evidence="1" type="ORF">S1_00003</name>
</gene>
<protein>
    <submittedName>
        <fullName evidence="1">Uncharacterized protein</fullName>
    </submittedName>
</protein>
<evidence type="ECO:0000313" key="2">
    <source>
        <dbReference type="Proteomes" id="UP000515295"/>
    </source>
</evidence>
<reference evidence="1 2" key="1">
    <citation type="submission" date="2020-07" db="EMBL/GenBank/DDBJ databases">
        <title>Ralstonia phages.</title>
        <authorList>
            <person name="Trotereau A."/>
            <person name="Boyer C."/>
            <person name="Torres-Barcelo C."/>
        </authorList>
    </citation>
    <scope>NUCLEOTIDE SEQUENCE [LARGE SCALE GENOMIC DNA]</scope>
</reference>
<sequence>MTEQPIKLHSRKSFSARKRWAACPASVPLSANLQDNETNAAREGTAAHGVAEFHLLTRLKRDIAEPVMPEWLHDDPVARQAAWELMHDHGEAYAKDILERVGFYSTRTSVVVEQRVGAPSLDPELFGTADCLVWCAVDGVLYVFDYKYGHASVDIGTPAEPNPQLEAYAISAIETGKLEPKTVVLVVNQPREHHGDKIKTLTLDVATWLSAARERLAREAQAVNDAIAAHERGEKLTTTPGDHCHYCLARKHGKCSSQWEALGTIFRGLAAQKTVLDYPEEDVVAFYAAKKLLEGFIEDIDERIKNMAQAGSVLLTRTERQGRRIWADSEGARDLLVASGRFDCLTVGPISEVADLLPAELSEILVTRARPSTIIKPAKEHTVSEIANTFAKYAERT</sequence>
<name>A0A7G5B7P7_9CAUD</name>
<dbReference type="Proteomes" id="UP000515295">
    <property type="component" value="Segment"/>
</dbReference>
<dbReference type="EMBL" id="MT740725">
    <property type="protein sequence ID" value="QMV32320.1"/>
    <property type="molecule type" value="Genomic_DNA"/>
</dbReference>
<evidence type="ECO:0000313" key="1">
    <source>
        <dbReference type="EMBL" id="QMV32320.1"/>
    </source>
</evidence>
<proteinExistence type="predicted"/>
<organism evidence="1 2">
    <name type="scientific">Ralstonia phage Adzire</name>
    <dbReference type="NCBI Taxonomy" id="2759711"/>
    <lineage>
        <taxon>Viruses</taxon>
        <taxon>Duplodnaviria</taxon>
        <taxon>Heunggongvirae</taxon>
        <taxon>Uroviricota</taxon>
        <taxon>Caudoviricetes</taxon>
        <taxon>Bakolyvirus</taxon>
        <taxon>Bakolyvirus simangalove</taxon>
    </lineage>
</organism>
<accession>A0A7G5B7P7</accession>